<keyword evidence="10" id="KW-0325">Glycoprotein</keyword>
<evidence type="ECO:0000256" key="4">
    <source>
        <dbReference type="ARBA" id="ARBA00020824"/>
    </source>
</evidence>
<reference evidence="14 15" key="1">
    <citation type="submission" date="2021-06" db="EMBL/GenBank/DDBJ databases">
        <authorList>
            <person name="Kallberg Y."/>
            <person name="Tangrot J."/>
            <person name="Rosling A."/>
        </authorList>
    </citation>
    <scope>NUCLEOTIDE SEQUENCE [LARGE SCALE GENOMIC DNA]</scope>
    <source>
        <strain evidence="14 15">120-4 pot B 10/14</strain>
    </source>
</reference>
<dbReference type="InterPro" id="IPR011678">
    <property type="entry name" value="EMC1_C"/>
</dbReference>
<evidence type="ECO:0000256" key="9">
    <source>
        <dbReference type="ARBA" id="ARBA00023136"/>
    </source>
</evidence>
<keyword evidence="6" id="KW-0732">Signal</keyword>
<dbReference type="InterPro" id="IPR026895">
    <property type="entry name" value="EMC1"/>
</dbReference>
<dbReference type="Pfam" id="PF07774">
    <property type="entry name" value="EMC1_C"/>
    <property type="match status" value="1"/>
</dbReference>
<gene>
    <name evidence="14" type="ORF">GMARGA_LOCUS14576</name>
</gene>
<evidence type="ECO:0000256" key="7">
    <source>
        <dbReference type="ARBA" id="ARBA00022824"/>
    </source>
</evidence>
<keyword evidence="5 11" id="KW-0812">Transmembrane</keyword>
<dbReference type="Pfam" id="PF25293">
    <property type="entry name" value="Beta-prop_EMC1_N"/>
    <property type="match status" value="1"/>
</dbReference>
<evidence type="ECO:0000256" key="6">
    <source>
        <dbReference type="ARBA" id="ARBA00022729"/>
    </source>
</evidence>
<name>A0ABN7V5B6_GIGMA</name>
<evidence type="ECO:0000313" key="14">
    <source>
        <dbReference type="EMBL" id="CAG8733023.1"/>
    </source>
</evidence>
<dbReference type="Gene3D" id="2.130.10.10">
    <property type="entry name" value="YVTN repeat-like/Quinoprotein amine dehydrogenase"/>
    <property type="match status" value="1"/>
</dbReference>
<evidence type="ECO:0000313" key="15">
    <source>
        <dbReference type="Proteomes" id="UP000789901"/>
    </source>
</evidence>
<comment type="caution">
    <text evidence="14">The sequence shown here is derived from an EMBL/GenBank/DDBJ whole genome shotgun (WGS) entry which is preliminary data.</text>
</comment>
<dbReference type="PANTHER" id="PTHR21573">
    <property type="entry name" value="ER MEMBRANE PROTEIN COMPLEX SUBUNIT 1"/>
    <property type="match status" value="1"/>
</dbReference>
<feature type="domain" description="ER membrane protein complex subunit 1 C-terminal" evidence="12">
    <location>
        <begin position="819"/>
        <end position="1019"/>
    </location>
</feature>
<dbReference type="InterPro" id="IPR058545">
    <property type="entry name" value="Beta-prop_EMC1_1st"/>
</dbReference>
<evidence type="ECO:0000256" key="2">
    <source>
        <dbReference type="ARBA" id="ARBA00007904"/>
    </source>
</evidence>
<dbReference type="Proteomes" id="UP000789901">
    <property type="component" value="Unassembled WGS sequence"/>
</dbReference>
<evidence type="ECO:0000256" key="3">
    <source>
        <dbReference type="ARBA" id="ARBA00011276"/>
    </source>
</evidence>
<evidence type="ECO:0000256" key="5">
    <source>
        <dbReference type="ARBA" id="ARBA00022692"/>
    </source>
</evidence>
<comment type="similarity">
    <text evidence="2">Belongs to the EMC1 family.</text>
</comment>
<dbReference type="EMBL" id="CAJVQB010009721">
    <property type="protein sequence ID" value="CAG8733023.1"/>
    <property type="molecule type" value="Genomic_DNA"/>
</dbReference>
<evidence type="ECO:0000259" key="13">
    <source>
        <dbReference type="Pfam" id="PF25293"/>
    </source>
</evidence>
<feature type="domain" description="EMC1 first beta-propeller" evidence="13">
    <location>
        <begin position="46"/>
        <end position="462"/>
    </location>
</feature>
<dbReference type="PANTHER" id="PTHR21573:SF0">
    <property type="entry name" value="ER MEMBRANE PROTEIN COMPLEX SUBUNIT 1"/>
    <property type="match status" value="1"/>
</dbReference>
<keyword evidence="9 11" id="KW-0472">Membrane</keyword>
<sequence length="1021" mass="114715">MDNHGQIPNPMSLSGWQSTVMVRLLLETVLILILSLTIQVQYAFGIYADQAGINDWYQQYIGTPKCSFFHRPPNRGTTILIASESNVIASIKPFNGIIEWRQVLEGEIILAFKGHNGIIVVIAAISVSEHDGYIVRLWEIQTGFMLWEKKIKSVGFNQINSRNGGEVDVVFTADGMNVIVLVGGHVIVNFNNIDGRQIWRSDLAESPTLLHKLVEHNQNIYAIGLKKSSKFYSIEVVTHDVQTGVLKSTSLSSKIGHIKDMIVVGGGSNTGFIVWKEGQYVRVNRLGSDTIEQSSLESLYRNVIPSFAGVIGDLEFVNLNISSRTEFLIQAPTANGNSAAVFKIDLESGRLTALYDLGHRNSTSIYSGALDKSEQLIISRTRLLSKDLVKVEIVAPAHRLALGSHEISYSMAVSGSIKKSLLDVTTKKNNETTSVAYRMLIVSDDGSIHFFKEDSIAWNREESLTHATEVEFLDLPEKKLWTQEVDELDEQSEESETISPFARYVRRLMNHIEQLKDFPDYLITYVQRFATGNYSVDPSPMTKAKTSLYRDTFGFRKLLIFMTRTKLVALDTSNKGQIVWSRYFGGTISEFQKIFVVRSSTVKYPPVIVAIGVQKNLDKGNITRLFRLNALTGEDFITDHEIVTHTEDNISFSIPTIAHRIFKLPVEEPDERTHIIALLDEDLKASSLKAFQKFSASFYFTLSDGIGGKSLNGYKVAIDKISQPFSISRLWKLNFPEGNTIVAIGHKPNHEKVASLGRVLGNRSVLYKYLNPHIVAVATLSPSTSLDFYLIDTIKGSILYHAVHDNVSPSHPVQIIQVENTIMYHFWSEDQEKQEKGYKVVVCDLYESEKPDERFDNLNFTSFANERPHVNAQAFMFPYGVRTIGVTTTKNGIPIREFLFALDTYQVFGLSKRFLDPRRPQRALTNEDKEEMLIPYEPTIPDNKKFILSYNLPIYGIRQIATSPALLESTSLVLAYGLDLWFTREAPSKTFDVLSEDFSKGTLLATILGLVVGILITKPPP</sequence>
<comment type="subcellular location">
    <subcellularLocation>
        <location evidence="1">Endoplasmic reticulum membrane</location>
        <topology evidence="1">Single-pass type I membrane protein</topology>
    </subcellularLocation>
</comment>
<evidence type="ECO:0000256" key="1">
    <source>
        <dbReference type="ARBA" id="ARBA00004115"/>
    </source>
</evidence>
<protein>
    <recommendedName>
        <fullName evidence="4">ER membrane protein complex subunit 1</fullName>
    </recommendedName>
</protein>
<evidence type="ECO:0000256" key="11">
    <source>
        <dbReference type="SAM" id="Phobius"/>
    </source>
</evidence>
<keyword evidence="8 11" id="KW-1133">Transmembrane helix</keyword>
<evidence type="ECO:0000256" key="10">
    <source>
        <dbReference type="ARBA" id="ARBA00023180"/>
    </source>
</evidence>
<accession>A0ABN7V5B6</accession>
<dbReference type="InterPro" id="IPR015943">
    <property type="entry name" value="WD40/YVTN_repeat-like_dom_sf"/>
</dbReference>
<evidence type="ECO:0000256" key="8">
    <source>
        <dbReference type="ARBA" id="ARBA00022989"/>
    </source>
</evidence>
<dbReference type="SUPFAM" id="SSF50998">
    <property type="entry name" value="Quinoprotein alcohol dehydrogenase-like"/>
    <property type="match status" value="1"/>
</dbReference>
<evidence type="ECO:0000259" key="12">
    <source>
        <dbReference type="Pfam" id="PF07774"/>
    </source>
</evidence>
<organism evidence="14 15">
    <name type="scientific">Gigaspora margarita</name>
    <dbReference type="NCBI Taxonomy" id="4874"/>
    <lineage>
        <taxon>Eukaryota</taxon>
        <taxon>Fungi</taxon>
        <taxon>Fungi incertae sedis</taxon>
        <taxon>Mucoromycota</taxon>
        <taxon>Glomeromycotina</taxon>
        <taxon>Glomeromycetes</taxon>
        <taxon>Diversisporales</taxon>
        <taxon>Gigasporaceae</taxon>
        <taxon>Gigaspora</taxon>
    </lineage>
</organism>
<feature type="transmembrane region" description="Helical" evidence="11">
    <location>
        <begin position="20"/>
        <end position="44"/>
    </location>
</feature>
<keyword evidence="15" id="KW-1185">Reference proteome</keyword>
<keyword evidence="7" id="KW-0256">Endoplasmic reticulum</keyword>
<comment type="subunit">
    <text evidence="3">Component of the ER membrane protein complex (EMC).</text>
</comment>
<proteinExistence type="inferred from homology"/>
<dbReference type="InterPro" id="IPR011047">
    <property type="entry name" value="Quinoprotein_ADH-like_sf"/>
</dbReference>